<dbReference type="AlphaFoldDB" id="A0A812MUB9"/>
<sequence length="207" mass="22451">MYYEPAFVMCTRGQSACQPPPGLSPPTHINCEPWKVAVDPKIFDTPSISQGRVGTAYWAADDCGSTEDGSDRDTTSEGSSVQAHGSWRSEAQWQQDQKPWPQAANTNSEREHAATPNTSVVHSTCRWHKSASTVGSISTDGHVFTKSASGQKVVINDRGMPMELSSICMVFDSTLRCRGVHTYQYTILSGELGAADGAGFVFDSKVR</sequence>
<evidence type="ECO:0000256" key="1">
    <source>
        <dbReference type="SAM" id="MobiDB-lite"/>
    </source>
</evidence>
<proteinExistence type="predicted"/>
<feature type="region of interest" description="Disordered" evidence="1">
    <location>
        <begin position="64"/>
        <end position="122"/>
    </location>
</feature>
<accession>A0A812MUB9</accession>
<dbReference type="OrthoDB" id="17199at2759"/>
<feature type="non-terminal residue" evidence="2">
    <location>
        <position position="1"/>
    </location>
</feature>
<organism evidence="2 3">
    <name type="scientific">Symbiodinium necroappetens</name>
    <dbReference type="NCBI Taxonomy" id="1628268"/>
    <lineage>
        <taxon>Eukaryota</taxon>
        <taxon>Sar</taxon>
        <taxon>Alveolata</taxon>
        <taxon>Dinophyceae</taxon>
        <taxon>Suessiales</taxon>
        <taxon>Symbiodiniaceae</taxon>
        <taxon>Symbiodinium</taxon>
    </lineage>
</organism>
<protein>
    <submittedName>
        <fullName evidence="2">Uncharacterized protein</fullName>
    </submittedName>
</protein>
<comment type="caution">
    <text evidence="2">The sequence shown here is derived from an EMBL/GenBank/DDBJ whole genome shotgun (WGS) entry which is preliminary data.</text>
</comment>
<keyword evidence="3" id="KW-1185">Reference proteome</keyword>
<evidence type="ECO:0000313" key="2">
    <source>
        <dbReference type="EMBL" id="CAE7273572.1"/>
    </source>
</evidence>
<name>A0A812MUB9_9DINO</name>
<gene>
    <name evidence="2" type="ORF">SNEC2469_LOCUS6605</name>
</gene>
<reference evidence="2" key="1">
    <citation type="submission" date="2021-02" db="EMBL/GenBank/DDBJ databases">
        <authorList>
            <person name="Dougan E. K."/>
            <person name="Rhodes N."/>
            <person name="Thang M."/>
            <person name="Chan C."/>
        </authorList>
    </citation>
    <scope>NUCLEOTIDE SEQUENCE</scope>
</reference>
<dbReference type="Proteomes" id="UP000601435">
    <property type="component" value="Unassembled WGS sequence"/>
</dbReference>
<dbReference type="EMBL" id="CAJNJA010011491">
    <property type="protein sequence ID" value="CAE7273572.1"/>
    <property type="molecule type" value="Genomic_DNA"/>
</dbReference>
<evidence type="ECO:0000313" key="3">
    <source>
        <dbReference type="Proteomes" id="UP000601435"/>
    </source>
</evidence>
<feature type="compositionally biased region" description="Polar residues" evidence="1">
    <location>
        <begin position="76"/>
        <end position="107"/>
    </location>
</feature>